<evidence type="ECO:0000313" key="2">
    <source>
        <dbReference type="Proteomes" id="UP000321083"/>
    </source>
</evidence>
<reference evidence="1 2" key="1">
    <citation type="submission" date="2019-08" db="EMBL/GenBank/DDBJ databases">
        <title>100 year-old enigma solved: identification of Planctomyces bekefii, the type genus and species of the phylum Planctomycetes.</title>
        <authorList>
            <person name="Svetlana D.N."/>
            <person name="Overmann J."/>
        </authorList>
    </citation>
    <scope>NUCLEOTIDE SEQUENCE [LARGE SCALE GENOMIC DNA]</scope>
    <source>
        <strain evidence="1">Phe10_nw2017</strain>
    </source>
</reference>
<dbReference type="Proteomes" id="UP000321083">
    <property type="component" value="Unassembled WGS sequence"/>
</dbReference>
<dbReference type="InterPro" id="IPR010869">
    <property type="entry name" value="DUF1501"/>
</dbReference>
<gene>
    <name evidence="1" type="ORF">E3A20_10880</name>
</gene>
<comment type="caution">
    <text evidence="1">The sequence shown here is derived from an EMBL/GenBank/DDBJ whole genome shotgun (WGS) entry which is preliminary data.</text>
</comment>
<reference evidence="1 2" key="2">
    <citation type="submission" date="2019-08" db="EMBL/GenBank/DDBJ databases">
        <authorList>
            <person name="Henke P."/>
        </authorList>
    </citation>
    <scope>NUCLEOTIDE SEQUENCE [LARGE SCALE GENOMIC DNA]</scope>
    <source>
        <strain evidence="1">Phe10_nw2017</strain>
    </source>
</reference>
<dbReference type="AlphaFoldDB" id="A0A5C6M6J4"/>
<proteinExistence type="predicted"/>
<keyword evidence="2" id="KW-1185">Reference proteome</keyword>
<evidence type="ECO:0000313" key="1">
    <source>
        <dbReference type="EMBL" id="TWW09785.1"/>
    </source>
</evidence>
<name>A0A5C6M6J4_9PLAN</name>
<sequence length="89" mass="9526">MGGGVSHIDSFDPKPQAPQEIRGTLSAISTALAGVQFTEVMPQLARIADELCLVRSFSHDSNDHLLSQVYTLSGRKVTAAQLFSEPNIG</sequence>
<dbReference type="EMBL" id="SRHE01000179">
    <property type="protein sequence ID" value="TWW09785.1"/>
    <property type="molecule type" value="Genomic_DNA"/>
</dbReference>
<feature type="non-terminal residue" evidence="1">
    <location>
        <position position="89"/>
    </location>
</feature>
<dbReference type="Pfam" id="PF07394">
    <property type="entry name" value="DUF1501"/>
    <property type="match status" value="1"/>
</dbReference>
<organism evidence="1 2">
    <name type="scientific">Planctomyces bekefii</name>
    <dbReference type="NCBI Taxonomy" id="1653850"/>
    <lineage>
        <taxon>Bacteria</taxon>
        <taxon>Pseudomonadati</taxon>
        <taxon>Planctomycetota</taxon>
        <taxon>Planctomycetia</taxon>
        <taxon>Planctomycetales</taxon>
        <taxon>Planctomycetaceae</taxon>
        <taxon>Planctomyces</taxon>
    </lineage>
</organism>
<protein>
    <submittedName>
        <fullName evidence="1">Uncharacterized protein</fullName>
    </submittedName>
</protein>
<accession>A0A5C6M6J4</accession>